<evidence type="ECO:0008006" key="11">
    <source>
        <dbReference type="Google" id="ProtNLM"/>
    </source>
</evidence>
<dbReference type="Pfam" id="PF12947">
    <property type="entry name" value="EGF_3"/>
    <property type="match status" value="1"/>
</dbReference>
<protein>
    <recommendedName>
        <fullName evidence="11">EGF-like domain-containing protein</fullName>
    </recommendedName>
</protein>
<reference evidence="9 10" key="1">
    <citation type="journal article" date="2017" name="BMC Biol.">
        <title>Genomic innovations, transcriptional plasticity and gene loss underlying the evolution and divergence of two highly polyphagous and invasive Helicoverpa pest species.</title>
        <authorList>
            <person name="Pearce S.L."/>
            <person name="Clarke D.F."/>
            <person name="East P.D."/>
            <person name="Elfekih S."/>
            <person name="Gordon K.H."/>
            <person name="Jermiin L.S."/>
            <person name="McGaughran A."/>
            <person name="Oakeshott J.G."/>
            <person name="Papanikolaou A."/>
            <person name="Perera O.P."/>
            <person name="Rane R.V."/>
            <person name="Richards S."/>
            <person name="Tay W.T."/>
            <person name="Walsh T.K."/>
            <person name="Anderson A."/>
            <person name="Anderson C.J."/>
            <person name="Asgari S."/>
            <person name="Board P.G."/>
            <person name="Bretschneider A."/>
            <person name="Campbell P.M."/>
            <person name="Chertemps T."/>
            <person name="Christeller J.T."/>
            <person name="Coppin C.W."/>
            <person name="Downes S.J."/>
            <person name="Duan G."/>
            <person name="Farnsworth C.A."/>
            <person name="Good R.T."/>
            <person name="Han L.B."/>
            <person name="Han Y.C."/>
            <person name="Hatje K."/>
            <person name="Horne I."/>
            <person name="Huang Y.P."/>
            <person name="Hughes D.S."/>
            <person name="Jacquin-Joly E."/>
            <person name="James W."/>
            <person name="Jhangiani S."/>
            <person name="Kollmar M."/>
            <person name="Kuwar S.S."/>
            <person name="Li S."/>
            <person name="Liu N.Y."/>
            <person name="Maibeche M.T."/>
            <person name="Miller J.R."/>
            <person name="Montagne N."/>
            <person name="Perry T."/>
            <person name="Qu J."/>
            <person name="Song S.V."/>
            <person name="Sutton G.G."/>
            <person name="Vogel H."/>
            <person name="Walenz B.P."/>
            <person name="Xu W."/>
            <person name="Zhang H.J."/>
            <person name="Zou Z."/>
            <person name="Batterham P."/>
            <person name="Edwards O.R."/>
            <person name="Feyereisen R."/>
            <person name="Gibbs R.A."/>
            <person name="Heckel D.G."/>
            <person name="McGrath A."/>
            <person name="Robin C."/>
            <person name="Scherer S.E."/>
            <person name="Worley K.C."/>
            <person name="Wu Y.D."/>
        </authorList>
    </citation>
    <scope>NUCLEOTIDE SEQUENCE [LARGE SCALE GENOMIC DNA]</scope>
    <source>
        <strain evidence="9">Harm_GR_Male_#8</strain>
        <tissue evidence="9">Whole organism</tissue>
    </source>
</reference>
<dbReference type="PANTHER" id="PTHR24042">
    <property type="entry name" value="NEL HOMOLOG"/>
    <property type="match status" value="1"/>
</dbReference>
<evidence type="ECO:0000256" key="6">
    <source>
        <dbReference type="PROSITE-ProRule" id="PRU00076"/>
    </source>
</evidence>
<dbReference type="OrthoDB" id="6516201at2759"/>
<dbReference type="InterPro" id="IPR001007">
    <property type="entry name" value="VWF_dom"/>
</dbReference>
<dbReference type="InterPro" id="IPR051586">
    <property type="entry name" value="PKC-binding_NELL"/>
</dbReference>
<dbReference type="SMART" id="SM00181">
    <property type="entry name" value="EGF"/>
    <property type="match status" value="2"/>
</dbReference>
<dbReference type="Pfam" id="PF07645">
    <property type="entry name" value="EGF_CA"/>
    <property type="match status" value="1"/>
</dbReference>
<evidence type="ECO:0000259" key="7">
    <source>
        <dbReference type="PROSITE" id="PS50026"/>
    </source>
</evidence>
<keyword evidence="5" id="KW-0325">Glycoprotein</keyword>
<dbReference type="SMART" id="SM00179">
    <property type="entry name" value="EGF_CA"/>
    <property type="match status" value="2"/>
</dbReference>
<dbReference type="SUPFAM" id="SSF57196">
    <property type="entry name" value="EGF/Laminin"/>
    <property type="match status" value="2"/>
</dbReference>
<dbReference type="CDD" id="cd00054">
    <property type="entry name" value="EGF_CA"/>
    <property type="match status" value="1"/>
</dbReference>
<name>A0A2W1BVF8_HELAM</name>
<dbReference type="AlphaFoldDB" id="A0A2W1BVF8"/>
<dbReference type="GO" id="GO:0005615">
    <property type="term" value="C:extracellular space"/>
    <property type="evidence" value="ECO:0007669"/>
    <property type="project" value="TreeGrafter"/>
</dbReference>
<dbReference type="PROSITE" id="PS50184">
    <property type="entry name" value="VWFC_2"/>
    <property type="match status" value="1"/>
</dbReference>
<dbReference type="GO" id="GO:0005509">
    <property type="term" value="F:calcium ion binding"/>
    <property type="evidence" value="ECO:0007669"/>
    <property type="project" value="InterPro"/>
</dbReference>
<dbReference type="PROSITE" id="PS50026">
    <property type="entry name" value="EGF_3"/>
    <property type="match status" value="2"/>
</dbReference>
<comment type="caution">
    <text evidence="6">Lacks conserved residue(s) required for the propagation of feature annotation.</text>
</comment>
<gene>
    <name evidence="9" type="primary">HaOG216887</name>
    <name evidence="9" type="ORF">B5X24_HaOG216887</name>
</gene>
<dbReference type="PROSITE" id="PS00010">
    <property type="entry name" value="ASX_HYDROXYL"/>
    <property type="match status" value="2"/>
</dbReference>
<feature type="domain" description="VWFC" evidence="8">
    <location>
        <begin position="71"/>
        <end position="137"/>
    </location>
</feature>
<sequence length="231" mass="24718">MGHSCDENATCMNLNTKYTCKCNQGFQGDGITCQDVDECVEGFHTCHPSARCVNTDGGFRCECDSEEHCELSCSWQGRIMSDGASWSEAGGCRACSCAAGVAVCRRAACACDLHDNHTTASTVLPRLAPAACCPHCEARFHCRHQELHHVTFRSGERWLYQCQICECLLGEVDCWEPECGESGAGCCAEGVGEGAPPPRRLELGACAPPHCACTGGQCATLVSNLACCVHR</sequence>
<evidence type="ECO:0000256" key="5">
    <source>
        <dbReference type="ARBA" id="ARBA00023180"/>
    </source>
</evidence>
<dbReference type="InterPro" id="IPR000742">
    <property type="entry name" value="EGF"/>
</dbReference>
<keyword evidence="10" id="KW-1185">Reference proteome</keyword>
<dbReference type="PROSITE" id="PS01186">
    <property type="entry name" value="EGF_2"/>
    <property type="match status" value="1"/>
</dbReference>
<evidence type="ECO:0000256" key="4">
    <source>
        <dbReference type="ARBA" id="ARBA00023157"/>
    </source>
</evidence>
<dbReference type="InterPro" id="IPR024731">
    <property type="entry name" value="NELL2-like_EGF"/>
</dbReference>
<evidence type="ECO:0000256" key="1">
    <source>
        <dbReference type="ARBA" id="ARBA00022536"/>
    </source>
</evidence>
<dbReference type="InterPro" id="IPR001881">
    <property type="entry name" value="EGF-like_Ca-bd_dom"/>
</dbReference>
<keyword evidence="1 6" id="KW-0245">EGF-like domain</keyword>
<dbReference type="InterPro" id="IPR018097">
    <property type="entry name" value="EGF_Ca-bd_CS"/>
</dbReference>
<keyword evidence="2" id="KW-0732">Signal</keyword>
<dbReference type="Gene3D" id="2.10.25.10">
    <property type="entry name" value="Laminin"/>
    <property type="match status" value="2"/>
</dbReference>
<feature type="domain" description="EGF-like" evidence="7">
    <location>
        <begin position="1"/>
        <end position="34"/>
    </location>
</feature>
<feature type="domain" description="EGF-like" evidence="7">
    <location>
        <begin position="35"/>
        <end position="70"/>
    </location>
</feature>
<evidence type="ECO:0000313" key="10">
    <source>
        <dbReference type="Proteomes" id="UP000249218"/>
    </source>
</evidence>
<dbReference type="FunFam" id="2.10.25.10:FF:000038">
    <property type="entry name" value="Fibrillin 2"/>
    <property type="match status" value="2"/>
</dbReference>
<dbReference type="EMBL" id="KZ149891">
    <property type="protein sequence ID" value="PZC79072.1"/>
    <property type="molecule type" value="Genomic_DNA"/>
</dbReference>
<dbReference type="Proteomes" id="UP000249218">
    <property type="component" value="Unassembled WGS sequence"/>
</dbReference>
<evidence type="ECO:0000313" key="9">
    <source>
        <dbReference type="EMBL" id="PZC79072.1"/>
    </source>
</evidence>
<keyword evidence="4" id="KW-1015">Disulfide bond</keyword>
<dbReference type="Gene3D" id="2.10.70.10">
    <property type="entry name" value="Complement Module, domain 1"/>
    <property type="match status" value="1"/>
</dbReference>
<dbReference type="PANTHER" id="PTHR24042:SF5">
    <property type="entry name" value="EGF-LIKE CALCIUM-BINDING DOMAIN-CONTAINING PROTEIN"/>
    <property type="match status" value="1"/>
</dbReference>
<evidence type="ECO:0000259" key="8">
    <source>
        <dbReference type="PROSITE" id="PS50184"/>
    </source>
</evidence>
<organism evidence="9 10">
    <name type="scientific">Helicoverpa armigera</name>
    <name type="common">Cotton bollworm</name>
    <name type="synonym">Heliothis armigera</name>
    <dbReference type="NCBI Taxonomy" id="29058"/>
    <lineage>
        <taxon>Eukaryota</taxon>
        <taxon>Metazoa</taxon>
        <taxon>Ecdysozoa</taxon>
        <taxon>Arthropoda</taxon>
        <taxon>Hexapoda</taxon>
        <taxon>Insecta</taxon>
        <taxon>Pterygota</taxon>
        <taxon>Neoptera</taxon>
        <taxon>Endopterygota</taxon>
        <taxon>Lepidoptera</taxon>
        <taxon>Glossata</taxon>
        <taxon>Ditrysia</taxon>
        <taxon>Noctuoidea</taxon>
        <taxon>Noctuidae</taxon>
        <taxon>Heliothinae</taxon>
        <taxon>Helicoverpa</taxon>
    </lineage>
</organism>
<proteinExistence type="predicted"/>
<accession>A0A2W1BVF8</accession>
<dbReference type="InterPro" id="IPR000152">
    <property type="entry name" value="EGF-type_Asp/Asn_hydroxyl_site"/>
</dbReference>
<keyword evidence="3" id="KW-0677">Repeat</keyword>
<dbReference type="GO" id="GO:0008201">
    <property type="term" value="F:heparin binding"/>
    <property type="evidence" value="ECO:0007669"/>
    <property type="project" value="TreeGrafter"/>
</dbReference>
<dbReference type="InterPro" id="IPR049883">
    <property type="entry name" value="NOTCH1_EGF-like"/>
</dbReference>
<evidence type="ECO:0000256" key="3">
    <source>
        <dbReference type="ARBA" id="ARBA00022737"/>
    </source>
</evidence>
<evidence type="ECO:0000256" key="2">
    <source>
        <dbReference type="ARBA" id="ARBA00022729"/>
    </source>
</evidence>
<dbReference type="PROSITE" id="PS01187">
    <property type="entry name" value="EGF_CA"/>
    <property type="match status" value="1"/>
</dbReference>